<dbReference type="AlphaFoldDB" id="A0A3P3E367"/>
<dbReference type="RefSeq" id="WP_124962131.1">
    <property type="nucleotide sequence ID" value="NZ_RQXU01000042.1"/>
</dbReference>
<organism evidence="1 2">
    <name type="scientific">Variovorax beijingensis</name>
    <dbReference type="NCBI Taxonomy" id="2496117"/>
    <lineage>
        <taxon>Bacteria</taxon>
        <taxon>Pseudomonadati</taxon>
        <taxon>Pseudomonadota</taxon>
        <taxon>Betaproteobacteria</taxon>
        <taxon>Burkholderiales</taxon>
        <taxon>Comamonadaceae</taxon>
        <taxon>Variovorax</taxon>
    </lineage>
</organism>
<name>A0A3P3E367_9BURK</name>
<evidence type="ECO:0000313" key="2">
    <source>
        <dbReference type="Proteomes" id="UP000271590"/>
    </source>
</evidence>
<protein>
    <submittedName>
        <fullName evidence="1">Uncharacterized protein</fullName>
    </submittedName>
</protein>
<sequence length="630" mass="67624">MAEDLIFRKPPLDGPPNVLVFGEPDEPTASAAYALGRIPLPAFMVAGAVSATRPPRATASGGIPLPIFMLGGMARYDSATQRPLVGKVSSGWQVAETASAGTVARHQSAARGNAGRVSRWQRAELRAGVASSAWQEAGRARNQVAARHQAADSVSTSTGLRWQEAGRARNAARVRWQAAQQLAPAALAVRYQEAERLRRAVHSGWQEAASLAHRHGEGFGVAQLIERGWRVRWQAARAPLPGRSVLVPPAGDPCYVPSTTLEFRESQKHATTLIFFCERHAPPPGTGQTVVVPVLEVYSVENSIALTRVEGGQVIEARGFSMSLDADSWTWQWSATLPGSALPLVQEDGNGDPAELLAMVNGVPYRLVADNPARDRRFARAEVRVRGKGRAALLDKPLAPDQNFASASGRTAAQLMALAMTINGVNNGWAIDYRIGDWFVPGGTWAFQGTPIEAVLDIATAAGAIVQPHNTEPTLRILPRYPAAPWMWHTLTPDYVLPADVVSVEGIEWVRRPSYDRAFVYGASGSGVRGDITRSGTAGLNAAPMVVHPLMTHADAVVQRAIAELSNTGRQAHVSLRMPVLSETGLILPGSLVRYDGGDAARLGLVRSVSLDEAWPTLRQTLTVETHVEV</sequence>
<dbReference type="Proteomes" id="UP000271590">
    <property type="component" value="Unassembled WGS sequence"/>
</dbReference>
<dbReference type="EMBL" id="RQXU01000042">
    <property type="protein sequence ID" value="RRH80122.1"/>
    <property type="molecule type" value="Genomic_DNA"/>
</dbReference>
<gene>
    <name evidence="1" type="ORF">EH244_31080</name>
</gene>
<proteinExistence type="predicted"/>
<evidence type="ECO:0000313" key="1">
    <source>
        <dbReference type="EMBL" id="RRH80122.1"/>
    </source>
</evidence>
<accession>A0A3P3E367</accession>
<reference evidence="1 2" key="1">
    <citation type="submission" date="2018-11" db="EMBL/GenBank/DDBJ databases">
        <title>The genome of Variovorax sp T529.</title>
        <authorList>
            <person name="Gao J."/>
        </authorList>
    </citation>
    <scope>NUCLEOTIDE SEQUENCE [LARGE SCALE GENOMIC DNA]</scope>
    <source>
        <strain evidence="1 2">T529</strain>
    </source>
</reference>
<comment type="caution">
    <text evidence="1">The sequence shown here is derived from an EMBL/GenBank/DDBJ whole genome shotgun (WGS) entry which is preliminary data.</text>
</comment>